<keyword evidence="2" id="KW-1003">Cell membrane</keyword>
<dbReference type="InterPro" id="IPR005171">
    <property type="entry name" value="Cyt_c_oxidase_su4_prok"/>
</dbReference>
<dbReference type="GO" id="GO:0005886">
    <property type="term" value="C:plasma membrane"/>
    <property type="evidence" value="ECO:0007669"/>
    <property type="project" value="UniProtKB-SubCell"/>
</dbReference>
<dbReference type="Proteomes" id="UP000608579">
    <property type="component" value="Unassembled WGS sequence"/>
</dbReference>
<evidence type="ECO:0000313" key="8">
    <source>
        <dbReference type="Proteomes" id="UP000608579"/>
    </source>
</evidence>
<name>A0A832ZVG0_CALS0</name>
<gene>
    <name evidence="7" type="ORF">EYH45_03690</name>
</gene>
<keyword evidence="3 6" id="KW-0812">Transmembrane</keyword>
<feature type="transmembrane region" description="Helical" evidence="6">
    <location>
        <begin position="20"/>
        <end position="41"/>
    </location>
</feature>
<evidence type="ECO:0000256" key="1">
    <source>
        <dbReference type="ARBA" id="ARBA00004651"/>
    </source>
</evidence>
<accession>A0A832ZVG0</accession>
<evidence type="ECO:0000256" key="5">
    <source>
        <dbReference type="ARBA" id="ARBA00023136"/>
    </source>
</evidence>
<evidence type="ECO:0008006" key="9">
    <source>
        <dbReference type="Google" id="ProtNLM"/>
    </source>
</evidence>
<dbReference type="Pfam" id="PF03626">
    <property type="entry name" value="COX4_pro"/>
    <property type="match status" value="1"/>
</dbReference>
<reference evidence="7" key="1">
    <citation type="journal article" date="2020" name="ISME J.">
        <title>Gammaproteobacteria mediating utilization of methyl-, sulfur- and petroleum organic compounds in deep ocean hydrothermal plumes.</title>
        <authorList>
            <person name="Zhou Z."/>
            <person name="Liu Y."/>
            <person name="Pan J."/>
            <person name="Cron B.R."/>
            <person name="Toner B.M."/>
            <person name="Anantharaman K."/>
            <person name="Breier J.A."/>
            <person name="Dick G.J."/>
            <person name="Li M."/>
        </authorList>
    </citation>
    <scope>NUCLEOTIDE SEQUENCE</scope>
    <source>
        <strain evidence="7">SZUA-1515</strain>
    </source>
</reference>
<evidence type="ECO:0000256" key="3">
    <source>
        <dbReference type="ARBA" id="ARBA00022692"/>
    </source>
</evidence>
<protein>
    <recommendedName>
        <fullName evidence="9">Cytochrome C oxidase subunit IV</fullName>
    </recommendedName>
</protein>
<keyword evidence="5 6" id="KW-0472">Membrane</keyword>
<comment type="subcellular location">
    <subcellularLocation>
        <location evidence="1">Cell membrane</location>
        <topology evidence="1">Multi-pass membrane protein</topology>
    </subcellularLocation>
</comment>
<comment type="caution">
    <text evidence="7">The sequence shown here is derived from an EMBL/GenBank/DDBJ whole genome shotgun (WGS) entry which is preliminary data.</text>
</comment>
<evidence type="ECO:0000256" key="2">
    <source>
        <dbReference type="ARBA" id="ARBA00022475"/>
    </source>
</evidence>
<proteinExistence type="predicted"/>
<organism evidence="7 8">
    <name type="scientific">Caldiarchaeum subterraneum</name>
    <dbReference type="NCBI Taxonomy" id="311458"/>
    <lineage>
        <taxon>Archaea</taxon>
        <taxon>Nitrososphaerota</taxon>
        <taxon>Candidatus Caldarchaeales</taxon>
        <taxon>Candidatus Caldarchaeaceae</taxon>
        <taxon>Candidatus Caldarchaeum</taxon>
    </lineage>
</organism>
<feature type="transmembrane region" description="Helical" evidence="6">
    <location>
        <begin position="81"/>
        <end position="100"/>
    </location>
</feature>
<sequence length="101" mass="10762">MGLPLPAVLPDLEEAVDVRVLVYVAVWVALVVFTVIELMLVGMPMTPITIALGILGLASLKALLIALFYQHLIGEAAWVKIFYAFALLTAVGLVVGMITGI</sequence>
<evidence type="ECO:0000256" key="6">
    <source>
        <dbReference type="SAM" id="Phobius"/>
    </source>
</evidence>
<dbReference type="EMBL" id="DQVM01000071">
    <property type="protein sequence ID" value="HIQ29648.1"/>
    <property type="molecule type" value="Genomic_DNA"/>
</dbReference>
<dbReference type="AlphaFoldDB" id="A0A832ZVG0"/>
<evidence type="ECO:0000313" key="7">
    <source>
        <dbReference type="EMBL" id="HIQ29648.1"/>
    </source>
</evidence>
<evidence type="ECO:0000256" key="4">
    <source>
        <dbReference type="ARBA" id="ARBA00022989"/>
    </source>
</evidence>
<keyword evidence="4 6" id="KW-1133">Transmembrane helix</keyword>
<feature type="transmembrane region" description="Helical" evidence="6">
    <location>
        <begin position="48"/>
        <end position="69"/>
    </location>
</feature>